<name>A0A1Q2D8P2_9ENTE</name>
<dbReference type="Gene3D" id="1.10.10.580">
    <property type="entry name" value="Structural maintenance of chromosome 1. Chain E"/>
    <property type="match status" value="1"/>
</dbReference>
<dbReference type="InterPro" id="IPR023093">
    <property type="entry name" value="ScpA-like_C"/>
</dbReference>
<keyword evidence="3" id="KW-0131">Cell cycle</keyword>
<accession>A0A1Q2D8P2</accession>
<dbReference type="HAMAP" id="MF_01805">
    <property type="entry name" value="ScpA"/>
    <property type="match status" value="1"/>
</dbReference>
<dbReference type="STRING" id="633807.BW732_01100"/>
<organism evidence="4 5">
    <name type="scientific">Vagococcus penaei</name>
    <dbReference type="NCBI Taxonomy" id="633807"/>
    <lineage>
        <taxon>Bacteria</taxon>
        <taxon>Bacillati</taxon>
        <taxon>Bacillota</taxon>
        <taxon>Bacilli</taxon>
        <taxon>Lactobacillales</taxon>
        <taxon>Enterococcaceae</taxon>
        <taxon>Vagococcus</taxon>
    </lineage>
</organism>
<comment type="subunit">
    <text evidence="3">Component of a cohesin-like complex composed of ScpA, ScpB and the Smc homodimer, in which ScpA and ScpB bind to the head domain of Smc. The presence of the three proteins is required for the association of the complex with DNA.</text>
</comment>
<dbReference type="PANTHER" id="PTHR33969:SF2">
    <property type="entry name" value="SEGREGATION AND CONDENSATION PROTEIN A"/>
    <property type="match status" value="1"/>
</dbReference>
<protein>
    <recommendedName>
        <fullName evidence="2 3">Segregation and condensation protein A</fullName>
    </recommendedName>
</protein>
<dbReference type="InterPro" id="IPR003768">
    <property type="entry name" value="ScpA"/>
</dbReference>
<evidence type="ECO:0000256" key="2">
    <source>
        <dbReference type="ARBA" id="ARBA00044777"/>
    </source>
</evidence>
<keyword evidence="1 3" id="KW-0159">Chromosome partition</keyword>
<dbReference type="GO" id="GO:0006260">
    <property type="term" value="P:DNA replication"/>
    <property type="evidence" value="ECO:0007669"/>
    <property type="project" value="UniProtKB-UniRule"/>
</dbReference>
<comment type="similarity">
    <text evidence="3">Belongs to the ScpA family.</text>
</comment>
<keyword evidence="3" id="KW-0963">Cytoplasm</keyword>
<evidence type="ECO:0000256" key="1">
    <source>
        <dbReference type="ARBA" id="ARBA00022829"/>
    </source>
</evidence>
<dbReference type="PANTHER" id="PTHR33969">
    <property type="entry name" value="SEGREGATION AND CONDENSATION PROTEIN A"/>
    <property type="match status" value="1"/>
</dbReference>
<comment type="subcellular location">
    <subcellularLocation>
        <location evidence="3">Cytoplasm</location>
    </subcellularLocation>
    <text evidence="3">Associated with two foci at the outer edges of the nucleoid region in young cells, and at four foci within both cell halves in older cells.</text>
</comment>
<dbReference type="Proteomes" id="UP000188246">
    <property type="component" value="Chromosome"/>
</dbReference>
<dbReference type="KEGG" id="vpi:BW732_01100"/>
<dbReference type="EMBL" id="CP019609">
    <property type="protein sequence ID" value="AQP54752.1"/>
    <property type="molecule type" value="Genomic_DNA"/>
</dbReference>
<reference evidence="4 5" key="1">
    <citation type="journal article" date="2010" name="Int. J. Syst. Evol. Microbiol.">
        <title>Vagococcus penaei sp. nov., isolated from spoilage microbiota of cooked shrimp (Penaeus vannamei).</title>
        <authorList>
            <person name="Jaffres E."/>
            <person name="Prevost H."/>
            <person name="Rossero A."/>
            <person name="Joffraud J.J."/>
            <person name="Dousset X."/>
        </authorList>
    </citation>
    <scope>NUCLEOTIDE SEQUENCE [LARGE SCALE GENOMIC DNA]</scope>
    <source>
        <strain evidence="4 5">CD276</strain>
    </source>
</reference>
<gene>
    <name evidence="3" type="primary">scpA</name>
    <name evidence="4" type="ORF">BW732_01100</name>
</gene>
<dbReference type="Gene3D" id="6.10.250.2410">
    <property type="match status" value="1"/>
</dbReference>
<evidence type="ECO:0000313" key="5">
    <source>
        <dbReference type="Proteomes" id="UP000188246"/>
    </source>
</evidence>
<dbReference type="Pfam" id="PF02616">
    <property type="entry name" value="SMC_ScpA"/>
    <property type="match status" value="1"/>
</dbReference>
<proteinExistence type="inferred from homology"/>
<dbReference type="RefSeq" id="WP_077276836.1">
    <property type="nucleotide sequence ID" value="NZ_CP019609.1"/>
</dbReference>
<evidence type="ECO:0000313" key="4">
    <source>
        <dbReference type="EMBL" id="AQP54752.1"/>
    </source>
</evidence>
<dbReference type="OrthoDB" id="9811016at2"/>
<comment type="function">
    <text evidence="3">Participates in chromosomal partition during cell division. May act via the formation of a condensin-like complex containing Smc and ScpB that pull DNA away from mid-cell into both cell halves.</text>
</comment>
<sequence length="251" mass="29011">MEELKVKLDVFEGPLDLLLHLIKTLEIDIYDIPIAQITDQYMAYIHSMKVLDLEIAGDYIVMAATLMSIKSKLLIPQVAESIATDSDYCEEVDPREQLVTQLLEYRKYKYAATVLREKESVREQFFTREPANLEHVKADFVPLEENEITMIDLFLAVHEVIQRKKEVEYYDDVSITADSYTIEEKLANISERLTRLDVQEALVFSELFTVANRSEIVTTFMAILELMKAGMVVAKQTASHQPIMLYRNFNK</sequence>
<keyword evidence="5" id="KW-1185">Reference proteome</keyword>
<dbReference type="GO" id="GO:0051301">
    <property type="term" value="P:cell division"/>
    <property type="evidence" value="ECO:0007669"/>
    <property type="project" value="UniProtKB-KW"/>
</dbReference>
<dbReference type="AlphaFoldDB" id="A0A1Q2D8P2"/>
<dbReference type="GO" id="GO:0007059">
    <property type="term" value="P:chromosome segregation"/>
    <property type="evidence" value="ECO:0007669"/>
    <property type="project" value="UniProtKB-UniRule"/>
</dbReference>
<keyword evidence="3" id="KW-0132">Cell division</keyword>
<evidence type="ECO:0000256" key="3">
    <source>
        <dbReference type="HAMAP-Rule" id="MF_01805"/>
    </source>
</evidence>
<dbReference type="GO" id="GO:0005737">
    <property type="term" value="C:cytoplasm"/>
    <property type="evidence" value="ECO:0007669"/>
    <property type="project" value="UniProtKB-SubCell"/>
</dbReference>